<feature type="compositionally biased region" description="Basic and acidic residues" evidence="1">
    <location>
        <begin position="57"/>
        <end position="70"/>
    </location>
</feature>
<comment type="caution">
    <text evidence="2">The sequence shown here is derived from an EMBL/GenBank/DDBJ whole genome shotgun (WGS) entry which is preliminary data.</text>
</comment>
<organism evidence="2 3">
    <name type="scientific">Edaphochlamys debaryana</name>
    <dbReference type="NCBI Taxonomy" id="47281"/>
    <lineage>
        <taxon>Eukaryota</taxon>
        <taxon>Viridiplantae</taxon>
        <taxon>Chlorophyta</taxon>
        <taxon>core chlorophytes</taxon>
        <taxon>Chlorophyceae</taxon>
        <taxon>CS clade</taxon>
        <taxon>Chlamydomonadales</taxon>
        <taxon>Chlamydomonadales incertae sedis</taxon>
        <taxon>Edaphochlamys</taxon>
    </lineage>
</organism>
<dbReference type="EMBL" id="JAEHOE010000013">
    <property type="protein sequence ID" value="KAG2497635.1"/>
    <property type="molecule type" value="Genomic_DNA"/>
</dbReference>
<feature type="compositionally biased region" description="Low complexity" evidence="1">
    <location>
        <begin position="71"/>
        <end position="83"/>
    </location>
</feature>
<accession>A0A836C2A4</accession>
<feature type="region of interest" description="Disordered" evidence="1">
    <location>
        <begin position="393"/>
        <end position="416"/>
    </location>
</feature>
<name>A0A836C2A4_9CHLO</name>
<feature type="region of interest" description="Disordered" evidence="1">
    <location>
        <begin position="200"/>
        <end position="226"/>
    </location>
</feature>
<feature type="compositionally biased region" description="Low complexity" evidence="1">
    <location>
        <begin position="103"/>
        <end position="143"/>
    </location>
</feature>
<reference evidence="2" key="1">
    <citation type="journal article" date="2020" name="bioRxiv">
        <title>Comparative genomics of Chlamydomonas.</title>
        <authorList>
            <person name="Craig R.J."/>
            <person name="Hasan A.R."/>
            <person name="Ness R.W."/>
            <person name="Keightley P.D."/>
        </authorList>
    </citation>
    <scope>NUCLEOTIDE SEQUENCE</scope>
    <source>
        <strain evidence="2">CCAP 11/70</strain>
    </source>
</reference>
<proteinExistence type="predicted"/>
<dbReference type="AlphaFoldDB" id="A0A836C2A4"/>
<feature type="region of interest" description="Disordered" evidence="1">
    <location>
        <begin position="57"/>
        <end position="157"/>
    </location>
</feature>
<evidence type="ECO:0000256" key="1">
    <source>
        <dbReference type="SAM" id="MobiDB-lite"/>
    </source>
</evidence>
<dbReference type="Proteomes" id="UP000612055">
    <property type="component" value="Unassembled WGS sequence"/>
</dbReference>
<keyword evidence="3" id="KW-1185">Reference proteome</keyword>
<feature type="compositionally biased region" description="Basic and acidic residues" evidence="1">
    <location>
        <begin position="84"/>
        <end position="102"/>
    </location>
</feature>
<evidence type="ECO:0000313" key="2">
    <source>
        <dbReference type="EMBL" id="KAG2497635.1"/>
    </source>
</evidence>
<feature type="compositionally biased region" description="Pro residues" evidence="1">
    <location>
        <begin position="144"/>
        <end position="157"/>
    </location>
</feature>
<protein>
    <submittedName>
        <fullName evidence="2">Uncharacterized protein</fullName>
    </submittedName>
</protein>
<evidence type="ECO:0000313" key="3">
    <source>
        <dbReference type="Proteomes" id="UP000612055"/>
    </source>
</evidence>
<sequence length="493" mass="49708">MQVPYGAFNIFHSSRRGPTPPPSAPTLALSAYAKTVGANCADPDTRARALEAARAVWEEQQQRLKQEHDQLQLQRQQQQALAAQDREGTASEDPNEREREAGEFGVESSSSSGMETSSDSADPESQSGSSGWSPSSGDGTTLALPPPPPPASAAPPPVRALAMPLPARAAAGSLGLSGPLAAADVSMGLSWPGADQQASAAAGRPLSVPGFRRGMAGDLRSSPYPQRPQLQACHDGDAGLDLPVPWAQTSALAAAAAAVATATTAALLPSHACAQGFEPLASSSLAAQRAAALAALGGTGASASAGAGASLSHSQSQSLCMGAAAGLGMGAASGSAAHHSIASFEQACNNQGCVSGAGALAAPMGAAGSPSRLGRVSPVLMQQAHLQLQQQQQQQQAWHGPGGGTAWAPASGPADGTYRTLQGRAPLPGDRSLLAPALLEARAERQQASFAFACEGRQAVQLPATQQAAEGAGAAAAGVEPEMMQIWLTMRDE</sequence>
<gene>
    <name evidence="2" type="ORF">HYH03_004374</name>
</gene>